<name>A0A0P0CQD3_9BACT</name>
<dbReference type="InterPro" id="IPR018490">
    <property type="entry name" value="cNMP-bd_dom_sf"/>
</dbReference>
<evidence type="ECO:0000313" key="3">
    <source>
        <dbReference type="Proteomes" id="UP000061382"/>
    </source>
</evidence>
<dbReference type="Pfam" id="PF00027">
    <property type="entry name" value="cNMP_binding"/>
    <property type="match status" value="1"/>
</dbReference>
<dbReference type="EMBL" id="CP012643">
    <property type="protein sequence ID" value="ALI99593.1"/>
    <property type="molecule type" value="Genomic_DNA"/>
</dbReference>
<gene>
    <name evidence="2" type="ORF">DC20_12195</name>
</gene>
<dbReference type="PATRIC" id="fig|512763.3.peg.2676"/>
<dbReference type="SUPFAM" id="SSF51206">
    <property type="entry name" value="cAMP-binding domain-like"/>
    <property type="match status" value="1"/>
</dbReference>
<dbReference type="Gene3D" id="2.60.120.10">
    <property type="entry name" value="Jelly Rolls"/>
    <property type="match status" value="1"/>
</dbReference>
<dbReference type="InterPro" id="IPR000595">
    <property type="entry name" value="cNMP-bd_dom"/>
</dbReference>
<dbReference type="AlphaFoldDB" id="A0A0P0CQD3"/>
<protein>
    <recommendedName>
        <fullName evidence="1">Cyclic nucleotide-binding domain-containing protein</fullName>
    </recommendedName>
</protein>
<dbReference type="RefSeq" id="WP_062544082.1">
    <property type="nucleotide sequence ID" value="NZ_CP012643.1"/>
</dbReference>
<proteinExistence type="predicted"/>
<sequence length="197" mass="23033">MKEKFIRYLEQVTPISNGLKEDLKAQICGPYTFKKGTLLLREGDISENAYFIVRGMARMYYTIKDKEITSRFIPENSIAIPYYSYFTQHPSYESMDLVEPSQVLCICRADFESLYERHPELHNLIRQQLAKALIHSDERAMMIRKLSAKERYEALLENFPSIFLRASVQQIASFLGLSRETLTRIRSGVKCDEYHKV</sequence>
<feature type="domain" description="Cyclic nucleotide-binding" evidence="1">
    <location>
        <begin position="31"/>
        <end position="132"/>
    </location>
</feature>
<dbReference type="OrthoDB" id="680421at2"/>
<dbReference type="PROSITE" id="PS50042">
    <property type="entry name" value="CNMP_BINDING_3"/>
    <property type="match status" value="1"/>
</dbReference>
<dbReference type="KEGG" id="rti:DC20_12195"/>
<accession>A0A0P0CQD3</accession>
<evidence type="ECO:0000313" key="2">
    <source>
        <dbReference type="EMBL" id="ALI99593.1"/>
    </source>
</evidence>
<evidence type="ECO:0000259" key="1">
    <source>
        <dbReference type="PROSITE" id="PS50042"/>
    </source>
</evidence>
<keyword evidence="3" id="KW-1185">Reference proteome</keyword>
<organism evidence="2 3">
    <name type="scientific">Rufibacter tibetensis</name>
    <dbReference type="NCBI Taxonomy" id="512763"/>
    <lineage>
        <taxon>Bacteria</taxon>
        <taxon>Pseudomonadati</taxon>
        <taxon>Bacteroidota</taxon>
        <taxon>Cytophagia</taxon>
        <taxon>Cytophagales</taxon>
        <taxon>Hymenobacteraceae</taxon>
        <taxon>Rufibacter</taxon>
    </lineage>
</organism>
<dbReference type="CDD" id="cd00038">
    <property type="entry name" value="CAP_ED"/>
    <property type="match status" value="1"/>
</dbReference>
<dbReference type="InterPro" id="IPR014710">
    <property type="entry name" value="RmlC-like_jellyroll"/>
</dbReference>
<reference evidence="2 3" key="1">
    <citation type="submission" date="2015-08" db="EMBL/GenBank/DDBJ databases">
        <title>Complete genome sequence of Rufibacter tibetensis strain 1351t, a radiation-resistant bacterium from tibet plateau.</title>
        <authorList>
            <person name="Dai J."/>
        </authorList>
    </citation>
    <scope>NUCLEOTIDE SEQUENCE [LARGE SCALE GENOMIC DNA]</scope>
    <source>
        <strain evidence="2 3">1351</strain>
    </source>
</reference>
<dbReference type="Proteomes" id="UP000061382">
    <property type="component" value="Chromosome"/>
</dbReference>
<dbReference type="STRING" id="512763.DC20_12195"/>